<dbReference type="Pfam" id="PF00172">
    <property type="entry name" value="Zn_clus"/>
    <property type="match status" value="1"/>
</dbReference>
<accession>A0A2V1ATP5</accession>
<dbReference type="STRING" id="45357.A0A2V1ATP5"/>
<evidence type="ECO:0000256" key="1">
    <source>
        <dbReference type="ARBA" id="ARBA00004123"/>
    </source>
</evidence>
<dbReference type="InterPro" id="IPR050613">
    <property type="entry name" value="Sec_Metabolite_Reg"/>
</dbReference>
<feature type="domain" description="Zn(2)-C6 fungal-type" evidence="3">
    <location>
        <begin position="14"/>
        <end position="45"/>
    </location>
</feature>
<dbReference type="SMART" id="SM00066">
    <property type="entry name" value="GAL4"/>
    <property type="match status" value="1"/>
</dbReference>
<evidence type="ECO:0000259" key="3">
    <source>
        <dbReference type="PROSITE" id="PS50048"/>
    </source>
</evidence>
<dbReference type="EMBL" id="PKFO01000004">
    <property type="protein sequence ID" value="PVH20653.1"/>
    <property type="molecule type" value="Genomic_DNA"/>
</dbReference>
<dbReference type="Proteomes" id="UP000244309">
    <property type="component" value="Unassembled WGS sequence"/>
</dbReference>
<comment type="caution">
    <text evidence="4">The sequence shown here is derived from an EMBL/GenBank/DDBJ whole genome shotgun (WGS) entry which is preliminary data.</text>
</comment>
<evidence type="ECO:0000313" key="4">
    <source>
        <dbReference type="EMBL" id="PVH20653.1"/>
    </source>
</evidence>
<organism evidence="4 5">
    <name type="scientific">Candidozyma haemuli</name>
    <dbReference type="NCBI Taxonomy" id="45357"/>
    <lineage>
        <taxon>Eukaryota</taxon>
        <taxon>Fungi</taxon>
        <taxon>Dikarya</taxon>
        <taxon>Ascomycota</taxon>
        <taxon>Saccharomycotina</taxon>
        <taxon>Pichiomycetes</taxon>
        <taxon>Metschnikowiaceae</taxon>
        <taxon>Candidozyma</taxon>
    </lineage>
</organism>
<dbReference type="VEuPathDB" id="FungiDB:CXQ85_004157"/>
<sequence>MPEKVQKRHRRVFSCTNCRRKKRRCDRGVPCGECSRNGLSDCCSYEDVKPYKPLLSQQGVSASSSPSYYTGDDIESYWRQMAQVKKENDHGALGANDWEYNLFEASNTSKDGKVETSLLGYITMAGADPFTDVVKHFFVKQKSLNRLWSNLISKDGMVPKEKLGQFEQKAMVHFGDKHLRRLNNQSTDAEYNAARQAITAGNIQHGLTFKPDSSWTTLSLSEQVLQMLPPYSVVLSLVREFFSFQQKWLPVLDEKEFFAELNRVVGPTLEGHCIVRSLKSPRDAAILASLLLAIRLAYSMVVETKADAPSIDRTNILEHPVPIDAAEVAIDLTKELSHATSAGTHGLRALMMLQTFNIFSPERGMVTDHFSGLEIMKRIQSYAEVLHLGIDRSVISRWRHKLEIDAADTEDGRALWHTIIRLDTFVGILFDRGATIHQESYNVEYPSAHHPSEAAEIFCETRAEFMALRDLLTSTSPLASKLRYSELVEKIHRLEDAVEQKLGKPGDYLRPLDDEKANLKCSKFILLVLTKTWLSVIYSSLYLFFENKGEIELSVHYVKKRFGITQKDFGFLKAGLLDHLDEYFGPGSLALLKPILVNAIASQVGAGGIRVRAAFTLRQLERQANQDIVAIKSRNLYESVVSKIFGAEESALELAEAMAEKFHYAWAVSRSTRFGQKMISDEGIFDTTEELSQRARVHYTVDQLKSIDSVLNDASVEHKSYNDMYGEPDKDSSSEARELRLLNALQMEKKWSSIAQISTHAQKCTFNKRAGLVAQEQTASVSPIETWQYDLELLQGYDPSLLTEFLGTLRCR</sequence>
<dbReference type="OrthoDB" id="4092942at2759"/>
<proteinExistence type="predicted"/>
<dbReference type="PROSITE" id="PS00463">
    <property type="entry name" value="ZN2_CY6_FUNGAL_1"/>
    <property type="match status" value="1"/>
</dbReference>
<dbReference type="AlphaFoldDB" id="A0A2V1ATP5"/>
<gene>
    <name evidence="4" type="ORF">CXQ85_004157</name>
</gene>
<dbReference type="GO" id="GO:0008270">
    <property type="term" value="F:zinc ion binding"/>
    <property type="evidence" value="ECO:0007669"/>
    <property type="project" value="InterPro"/>
</dbReference>
<dbReference type="PANTHER" id="PTHR31001">
    <property type="entry name" value="UNCHARACTERIZED TRANSCRIPTIONAL REGULATORY PROTEIN"/>
    <property type="match status" value="1"/>
</dbReference>
<dbReference type="PROSITE" id="PS50048">
    <property type="entry name" value="ZN2_CY6_FUNGAL_2"/>
    <property type="match status" value="1"/>
</dbReference>
<keyword evidence="2" id="KW-0539">Nucleus</keyword>
<dbReference type="GO" id="GO:0005634">
    <property type="term" value="C:nucleus"/>
    <property type="evidence" value="ECO:0007669"/>
    <property type="project" value="UniProtKB-SubCell"/>
</dbReference>
<dbReference type="InterPro" id="IPR036864">
    <property type="entry name" value="Zn2-C6_fun-type_DNA-bd_sf"/>
</dbReference>
<dbReference type="GeneID" id="37009487"/>
<dbReference type="RefSeq" id="XP_025341593.1">
    <property type="nucleotide sequence ID" value="XM_025487785.1"/>
</dbReference>
<dbReference type="CDD" id="cd12148">
    <property type="entry name" value="fungal_TF_MHR"/>
    <property type="match status" value="1"/>
</dbReference>
<dbReference type="Gene3D" id="4.10.240.10">
    <property type="entry name" value="Zn(2)-C6 fungal-type DNA-binding domain"/>
    <property type="match status" value="1"/>
</dbReference>
<reference evidence="4 5" key="1">
    <citation type="submission" date="2017-12" db="EMBL/GenBank/DDBJ databases">
        <title>Genome Sequence of a Multidrug-Resistant Candida haemulonii Isolate from a Patient with Chronic Leg Ulcers in Israel.</title>
        <authorList>
            <person name="Chow N.A."/>
            <person name="Gade L."/>
            <person name="Batra D."/>
            <person name="Rowe L.A."/>
            <person name="Ben-Ami R."/>
            <person name="Loparev V.N."/>
            <person name="Litvintseva A.P."/>
        </authorList>
    </citation>
    <scope>NUCLEOTIDE SEQUENCE [LARGE SCALE GENOMIC DNA]</scope>
    <source>
        <strain evidence="4 5">B11899</strain>
    </source>
</reference>
<evidence type="ECO:0000313" key="5">
    <source>
        <dbReference type="Proteomes" id="UP000244309"/>
    </source>
</evidence>
<protein>
    <recommendedName>
        <fullName evidence="3">Zn(2)-C6 fungal-type domain-containing protein</fullName>
    </recommendedName>
</protein>
<comment type="subcellular location">
    <subcellularLocation>
        <location evidence="1">Nucleus</location>
    </subcellularLocation>
</comment>
<name>A0A2V1ATP5_9ASCO</name>
<keyword evidence="5" id="KW-1185">Reference proteome</keyword>
<evidence type="ECO:0000256" key="2">
    <source>
        <dbReference type="ARBA" id="ARBA00023242"/>
    </source>
</evidence>
<dbReference type="GO" id="GO:0000981">
    <property type="term" value="F:DNA-binding transcription factor activity, RNA polymerase II-specific"/>
    <property type="evidence" value="ECO:0007669"/>
    <property type="project" value="InterPro"/>
</dbReference>
<dbReference type="SUPFAM" id="SSF57701">
    <property type="entry name" value="Zn2/Cys6 DNA-binding domain"/>
    <property type="match status" value="1"/>
</dbReference>
<dbReference type="InterPro" id="IPR001138">
    <property type="entry name" value="Zn2Cys6_DnaBD"/>
</dbReference>